<accession>A1U862</accession>
<protein>
    <submittedName>
        <fullName evidence="1">Uncharacterized protein</fullName>
    </submittedName>
</protein>
<dbReference type="EMBL" id="CP000516">
    <property type="protein sequence ID" value="ABM21181.1"/>
    <property type="molecule type" value="Genomic_DNA"/>
</dbReference>
<reference evidence="2" key="1">
    <citation type="journal article" date="2011" name="Appl. Environ. Microbiol.">
        <title>Genomic potential of Marinobacter aquaeolei, a biogeochemical 'opportunitroph'.</title>
        <authorList>
            <person name="Singer E."/>
            <person name="Webb E.A."/>
            <person name="Nelson W.C."/>
            <person name="Heidelberg J.F."/>
            <person name="Ivanova N."/>
            <person name="Pati A."/>
            <person name="Edwards K.J."/>
        </authorList>
    </citation>
    <scope>NUCLEOTIDE SEQUENCE [LARGE SCALE GENOMIC DNA]</scope>
    <source>
        <strain evidence="2">ATCC 700491 / DSM 11845 / VT8</strain>
    </source>
</reference>
<evidence type="ECO:0000313" key="1">
    <source>
        <dbReference type="EMBL" id="ABM21181.1"/>
    </source>
</evidence>
<geneLocation type="plasmid" evidence="1 2">
    <name>pMAQU02</name>
</geneLocation>
<dbReference type="Proteomes" id="UP000000998">
    <property type="component" value="Plasmid pMAQU02"/>
</dbReference>
<gene>
    <name evidence="1" type="ordered locus">Maqu_3900</name>
</gene>
<evidence type="ECO:0000313" key="2">
    <source>
        <dbReference type="Proteomes" id="UP000000998"/>
    </source>
</evidence>
<sequence precursor="true">MFPRRQRSRRSCPLRATEKAVYSAYVRSKEIFMQMTFCNRWAALLSLALCSTSITISGANAGESAYVYEGVESATTLIRDAERSNNPSVTVALDRGHDDSDRHARNGKLNLIRVNEIPALVYSLKYYGGLGYIPALVITCREKGLLEFSQVLWTSGKIDHKRYEPYILEYQGFGLGDLFMFPAELESVVDDIKGTAIRFRGTIKADHPGISRLGPTTNLQAYVRFGDMRFGADNSHHASTLGPLIDHCGSAAVDSPQRAIRANQSPTIPDREVQIKRGHLLDNSAISSESVGMESKKQSNARINAAIEYYGNAMDDVTKKFSSGRINYEQFRKLSKEISEASFAITETIEEAYKVYDFQIKYTDKIPVKE</sequence>
<organism evidence="1 2">
    <name type="scientific">Marinobacter nauticus (strain ATCC 700491 / DSM 11845 / VT8)</name>
    <name type="common">Marinobacter aquaeolei</name>
    <dbReference type="NCBI Taxonomy" id="351348"/>
    <lineage>
        <taxon>Bacteria</taxon>
        <taxon>Pseudomonadati</taxon>
        <taxon>Pseudomonadota</taxon>
        <taxon>Gammaproteobacteria</taxon>
        <taxon>Pseudomonadales</taxon>
        <taxon>Marinobacteraceae</taxon>
        <taxon>Marinobacter</taxon>
    </lineage>
</organism>
<keyword evidence="1" id="KW-0614">Plasmid</keyword>
<dbReference type="HOGENOM" id="CLU_747636_0_0_6"/>
<proteinExistence type="predicted"/>
<dbReference type="KEGG" id="maq:Maqu_3900"/>
<name>A1U862_MARN8</name>
<dbReference type="AlphaFoldDB" id="A1U862"/>